<feature type="transmembrane region" description="Helical" evidence="1">
    <location>
        <begin position="84"/>
        <end position="117"/>
    </location>
</feature>
<comment type="caution">
    <text evidence="3">The sequence shown here is derived from an EMBL/GenBank/DDBJ whole genome shotgun (WGS) entry which is preliminary data.</text>
</comment>
<feature type="transmembrane region" description="Helical" evidence="1">
    <location>
        <begin position="45"/>
        <end position="64"/>
    </location>
</feature>
<feature type="transmembrane region" description="Helical" evidence="1">
    <location>
        <begin position="13"/>
        <end position="33"/>
    </location>
</feature>
<keyword evidence="1" id="KW-1133">Transmembrane helix</keyword>
<evidence type="ECO:0000256" key="1">
    <source>
        <dbReference type="SAM" id="Phobius"/>
    </source>
</evidence>
<evidence type="ECO:0000313" key="3">
    <source>
        <dbReference type="EMBL" id="MDB6179509.1"/>
    </source>
</evidence>
<organism evidence="3 4">
    <name type="scientific">Paracoccus onchidii</name>
    <dbReference type="NCBI Taxonomy" id="3017813"/>
    <lineage>
        <taxon>Bacteria</taxon>
        <taxon>Pseudomonadati</taxon>
        <taxon>Pseudomonadota</taxon>
        <taxon>Alphaproteobacteria</taxon>
        <taxon>Rhodobacterales</taxon>
        <taxon>Paracoccaceae</taxon>
        <taxon>Paracoccus</taxon>
    </lineage>
</organism>
<evidence type="ECO:0000313" key="4">
    <source>
        <dbReference type="Proteomes" id="UP001165641"/>
    </source>
</evidence>
<evidence type="ECO:0000259" key="2">
    <source>
        <dbReference type="Pfam" id="PF07331"/>
    </source>
</evidence>
<keyword evidence="1" id="KW-0472">Membrane</keyword>
<accession>A0ABT4ZJY3</accession>
<name>A0ABT4ZJY3_9RHOB</name>
<dbReference type="RefSeq" id="WP_271890606.1">
    <property type="nucleotide sequence ID" value="NZ_JAQBIE010000038.1"/>
</dbReference>
<gene>
    <name evidence="3" type="ORF">PAF17_18685</name>
</gene>
<dbReference type="EMBL" id="JAQBIE010000038">
    <property type="protein sequence ID" value="MDB6179509.1"/>
    <property type="molecule type" value="Genomic_DNA"/>
</dbReference>
<keyword evidence="1" id="KW-0812">Transmembrane</keyword>
<feature type="domain" description="DUF1468" evidence="2">
    <location>
        <begin position="14"/>
        <end position="148"/>
    </location>
</feature>
<reference evidence="3" key="1">
    <citation type="submission" date="2022-12" db="EMBL/GenBank/DDBJ databases">
        <title>Paracoccus onchidii sp. nov., isolated from a marine invertebrate from the South China Sea.</title>
        <authorList>
            <person name="Xu S."/>
            <person name="Liu Z."/>
            <person name="Xu Y."/>
        </authorList>
    </citation>
    <scope>NUCLEOTIDE SEQUENCE</scope>
    <source>
        <strain evidence="3">Z330</strain>
    </source>
</reference>
<sequence>MTDDGKGLMTRDFVSGLAMVIIGALVLKIAMEIEITEQGGIGPRVFPVAGGGAILMLGVIQTLHAIRTPLAESDLPRWRHMMPVLLLCALAIGYLFAITMLGYLIGTAISAPLALLLFGVRSPLALLAAAVLCPAIYHLVFFVGLGVFPPYGAWFDLLDVFQGY</sequence>
<dbReference type="InterPro" id="IPR009936">
    <property type="entry name" value="DUF1468"/>
</dbReference>
<keyword evidence="4" id="KW-1185">Reference proteome</keyword>
<dbReference type="Proteomes" id="UP001165641">
    <property type="component" value="Unassembled WGS sequence"/>
</dbReference>
<dbReference type="Pfam" id="PF07331">
    <property type="entry name" value="TctB"/>
    <property type="match status" value="1"/>
</dbReference>
<proteinExistence type="predicted"/>
<feature type="transmembrane region" description="Helical" evidence="1">
    <location>
        <begin position="124"/>
        <end position="148"/>
    </location>
</feature>
<protein>
    <submittedName>
        <fullName evidence="3">Tripartite tricarboxylate transporter TctB family protein</fullName>
    </submittedName>
</protein>